<feature type="region of interest" description="Disordered" evidence="1">
    <location>
        <begin position="21"/>
        <end position="53"/>
    </location>
</feature>
<evidence type="ECO:0000313" key="5">
    <source>
        <dbReference type="Proteomes" id="UP000637578"/>
    </source>
</evidence>
<gene>
    <name evidence="4" type="ORF">GCM10012275_58520</name>
</gene>
<evidence type="ECO:0000259" key="3">
    <source>
        <dbReference type="Pfam" id="PF14016"/>
    </source>
</evidence>
<feature type="compositionally biased region" description="Polar residues" evidence="1">
    <location>
        <begin position="31"/>
        <end position="40"/>
    </location>
</feature>
<organism evidence="4 5">
    <name type="scientific">Longimycelium tulufanense</name>
    <dbReference type="NCBI Taxonomy" id="907463"/>
    <lineage>
        <taxon>Bacteria</taxon>
        <taxon>Bacillati</taxon>
        <taxon>Actinomycetota</taxon>
        <taxon>Actinomycetes</taxon>
        <taxon>Pseudonocardiales</taxon>
        <taxon>Pseudonocardiaceae</taxon>
        <taxon>Longimycelium</taxon>
    </lineage>
</organism>
<feature type="signal peptide" evidence="2">
    <location>
        <begin position="1"/>
        <end position="19"/>
    </location>
</feature>
<proteinExistence type="predicted"/>
<evidence type="ECO:0000313" key="4">
    <source>
        <dbReference type="EMBL" id="GGM80222.1"/>
    </source>
</evidence>
<dbReference type="EMBL" id="BMMK01000047">
    <property type="protein sequence ID" value="GGM80222.1"/>
    <property type="molecule type" value="Genomic_DNA"/>
</dbReference>
<dbReference type="AlphaFoldDB" id="A0A8J3CE32"/>
<accession>A0A8J3CE32</accession>
<protein>
    <recommendedName>
        <fullName evidence="3">DUF4232 domain-containing protein</fullName>
    </recommendedName>
</protein>
<dbReference type="RefSeq" id="WP_189061663.1">
    <property type="nucleotide sequence ID" value="NZ_BMMK01000047.1"/>
</dbReference>
<reference evidence="4" key="2">
    <citation type="submission" date="2020-09" db="EMBL/GenBank/DDBJ databases">
        <authorList>
            <person name="Sun Q."/>
            <person name="Zhou Y."/>
        </authorList>
    </citation>
    <scope>NUCLEOTIDE SEQUENCE</scope>
    <source>
        <strain evidence="4">CGMCC 4.5737</strain>
    </source>
</reference>
<dbReference type="InterPro" id="IPR025326">
    <property type="entry name" value="DUF4232"/>
</dbReference>
<feature type="compositionally biased region" description="Low complexity" evidence="1">
    <location>
        <begin position="21"/>
        <end position="30"/>
    </location>
</feature>
<name>A0A8J3CE32_9PSEU</name>
<evidence type="ECO:0000256" key="1">
    <source>
        <dbReference type="SAM" id="MobiDB-lite"/>
    </source>
</evidence>
<feature type="chain" id="PRO_5039401480" description="DUF4232 domain-containing protein" evidence="2">
    <location>
        <begin position="20"/>
        <end position="193"/>
    </location>
</feature>
<keyword evidence="2" id="KW-0732">Signal</keyword>
<comment type="caution">
    <text evidence="4">The sequence shown here is derived from an EMBL/GenBank/DDBJ whole genome shotgun (WGS) entry which is preliminary data.</text>
</comment>
<keyword evidence="5" id="KW-1185">Reference proteome</keyword>
<evidence type="ECO:0000256" key="2">
    <source>
        <dbReference type="SAM" id="SignalP"/>
    </source>
</evidence>
<dbReference type="Pfam" id="PF14016">
    <property type="entry name" value="DUF4232"/>
    <property type="match status" value="1"/>
</dbReference>
<dbReference type="PROSITE" id="PS51257">
    <property type="entry name" value="PROKAR_LIPOPROTEIN"/>
    <property type="match status" value="1"/>
</dbReference>
<feature type="domain" description="DUF4232" evidence="3">
    <location>
        <begin position="57"/>
        <end position="190"/>
    </location>
</feature>
<reference evidence="4" key="1">
    <citation type="journal article" date="2014" name="Int. J. Syst. Evol. Microbiol.">
        <title>Complete genome sequence of Corynebacterium casei LMG S-19264T (=DSM 44701T), isolated from a smear-ripened cheese.</title>
        <authorList>
            <consortium name="US DOE Joint Genome Institute (JGI-PGF)"/>
            <person name="Walter F."/>
            <person name="Albersmeier A."/>
            <person name="Kalinowski J."/>
            <person name="Ruckert C."/>
        </authorList>
    </citation>
    <scope>NUCLEOTIDE SEQUENCE</scope>
    <source>
        <strain evidence="4">CGMCC 4.5737</strain>
    </source>
</reference>
<sequence>MRTMAGAILVAGVVFTACGGPTGGPAQPTGNDNTATSPRTTAHPVSLSKPENEGVRCTAEMLQGRIELQDQGAGQRYGQLVVTNVSDRACQLYGYAGLELVSSARGERLPTNVERVDEPGPSLVRLAPGERAAMSLHWGVVPGSGEPYDRPCQPEADVLSVIPPDETEPFRVPWSFGVVCQQGRIEAGAFHGL</sequence>
<dbReference type="Proteomes" id="UP000637578">
    <property type="component" value="Unassembled WGS sequence"/>
</dbReference>